<feature type="region of interest" description="Disordered" evidence="1">
    <location>
        <begin position="170"/>
        <end position="202"/>
    </location>
</feature>
<protein>
    <submittedName>
        <fullName evidence="3">LytR cell envelope-related transcriptional attenuator</fullName>
    </submittedName>
</protein>
<name>A0A3E0GV96_9PSEU</name>
<evidence type="ECO:0000256" key="1">
    <source>
        <dbReference type="SAM" id="MobiDB-lite"/>
    </source>
</evidence>
<reference evidence="3 4" key="1">
    <citation type="submission" date="2018-08" db="EMBL/GenBank/DDBJ databases">
        <title>Genomic Encyclopedia of Archaeal and Bacterial Type Strains, Phase II (KMG-II): from individual species to whole genera.</title>
        <authorList>
            <person name="Goeker M."/>
        </authorList>
    </citation>
    <scope>NUCLEOTIDE SEQUENCE [LARGE SCALE GENOMIC DNA]</scope>
    <source>
        <strain evidence="3 4">DSM 45791</strain>
    </source>
</reference>
<dbReference type="NCBIfam" id="NF035953">
    <property type="entry name" value="integrity_Cei"/>
    <property type="match status" value="1"/>
</dbReference>
<accession>A0A3E0GV96</accession>
<evidence type="ECO:0000313" key="3">
    <source>
        <dbReference type="EMBL" id="REH29606.1"/>
    </source>
</evidence>
<dbReference type="EMBL" id="QUNO01000024">
    <property type="protein sequence ID" value="REH29606.1"/>
    <property type="molecule type" value="Genomic_DNA"/>
</dbReference>
<keyword evidence="4" id="KW-1185">Reference proteome</keyword>
<gene>
    <name evidence="3" type="ORF">BCF44_12433</name>
</gene>
<sequence>MALLAVLGLVGVLVWLKVMHDADDTDALVRCPEPAAGQAGWQPTPYHALDTVQPEPANAIRVRVLNAGTQHGAAERTDGELQRLGFASAGQPGDDPRYGAGAMTCVGQIRFGAAGQAAARTLSLAIPCTQLIRDGRHDDTLDLSVGTGFSDLTPNSAAREVLQQLDTWSKQHPQPAGGLQSHPESAPHIDPGLLATARDTQC</sequence>
<proteinExistence type="predicted"/>
<evidence type="ECO:0000313" key="4">
    <source>
        <dbReference type="Proteomes" id="UP000256269"/>
    </source>
</evidence>
<organism evidence="3 4">
    <name type="scientific">Kutzneria buriramensis</name>
    <dbReference type="NCBI Taxonomy" id="1045776"/>
    <lineage>
        <taxon>Bacteria</taxon>
        <taxon>Bacillati</taxon>
        <taxon>Actinomycetota</taxon>
        <taxon>Actinomycetes</taxon>
        <taxon>Pseudonocardiales</taxon>
        <taxon>Pseudonocardiaceae</taxon>
        <taxon>Kutzneria</taxon>
    </lineage>
</organism>
<dbReference type="AlphaFoldDB" id="A0A3E0GV96"/>
<comment type="caution">
    <text evidence="3">The sequence shown here is derived from an EMBL/GenBank/DDBJ whole genome shotgun (WGS) entry which is preliminary data.</text>
</comment>
<feature type="domain" description="LytR/CpsA/Psr regulator C-terminal" evidence="2">
    <location>
        <begin position="60"/>
        <end position="149"/>
    </location>
</feature>
<evidence type="ECO:0000259" key="2">
    <source>
        <dbReference type="Pfam" id="PF13399"/>
    </source>
</evidence>
<dbReference type="InterPro" id="IPR027381">
    <property type="entry name" value="LytR/CpsA/Psr_C"/>
</dbReference>
<dbReference type="Pfam" id="PF13399">
    <property type="entry name" value="LytR_C"/>
    <property type="match status" value="1"/>
</dbReference>
<dbReference type="Proteomes" id="UP000256269">
    <property type="component" value="Unassembled WGS sequence"/>
</dbReference>
<dbReference type="Gene3D" id="3.30.70.2390">
    <property type="match status" value="1"/>
</dbReference>